<evidence type="ECO:0000259" key="6">
    <source>
        <dbReference type="Pfam" id="PF04542"/>
    </source>
</evidence>
<dbReference type="Gene3D" id="1.10.10.10">
    <property type="entry name" value="Winged helix-like DNA-binding domain superfamily/Winged helix DNA-binding domain"/>
    <property type="match status" value="1"/>
</dbReference>
<gene>
    <name evidence="8" type="ORF">G9H71_16860</name>
</gene>
<evidence type="ECO:0000256" key="3">
    <source>
        <dbReference type="ARBA" id="ARBA00023082"/>
    </source>
</evidence>
<dbReference type="SUPFAM" id="SSF88659">
    <property type="entry name" value="Sigma3 and sigma4 domains of RNA polymerase sigma factors"/>
    <property type="match status" value="1"/>
</dbReference>
<name>A0ABX0H0L6_9ACTN</name>
<keyword evidence="5" id="KW-0804">Transcription</keyword>
<dbReference type="Gene3D" id="1.10.1740.10">
    <property type="match status" value="1"/>
</dbReference>
<keyword evidence="2" id="KW-0805">Transcription regulation</keyword>
<keyword evidence="9" id="KW-1185">Reference proteome</keyword>
<dbReference type="InterPro" id="IPR014284">
    <property type="entry name" value="RNA_pol_sigma-70_dom"/>
</dbReference>
<proteinExistence type="inferred from homology"/>
<dbReference type="RefSeq" id="WP_166283864.1">
    <property type="nucleotide sequence ID" value="NZ_JAANNP010000031.1"/>
</dbReference>
<reference evidence="8 9" key="1">
    <citation type="submission" date="2020-03" db="EMBL/GenBank/DDBJ databases">
        <title>Two novel Motilibacter sp.</title>
        <authorList>
            <person name="Liu S."/>
        </authorList>
    </citation>
    <scope>NUCLEOTIDE SEQUENCE [LARGE SCALE GENOMIC DNA]</scope>
    <source>
        <strain evidence="8 9">E257</strain>
    </source>
</reference>
<dbReference type="PANTHER" id="PTHR43133">
    <property type="entry name" value="RNA POLYMERASE ECF-TYPE SIGMA FACTO"/>
    <property type="match status" value="1"/>
</dbReference>
<dbReference type="NCBIfam" id="TIGR02983">
    <property type="entry name" value="SigE-fam_strep"/>
    <property type="match status" value="1"/>
</dbReference>
<dbReference type="Pfam" id="PF04542">
    <property type="entry name" value="Sigma70_r2"/>
    <property type="match status" value="1"/>
</dbReference>
<dbReference type="InterPro" id="IPR014325">
    <property type="entry name" value="RNA_pol_sigma-E_actinobac"/>
</dbReference>
<dbReference type="CDD" id="cd06171">
    <property type="entry name" value="Sigma70_r4"/>
    <property type="match status" value="1"/>
</dbReference>
<dbReference type="InterPro" id="IPR039425">
    <property type="entry name" value="RNA_pol_sigma-70-like"/>
</dbReference>
<evidence type="ECO:0000256" key="1">
    <source>
        <dbReference type="ARBA" id="ARBA00010641"/>
    </source>
</evidence>
<dbReference type="InterPro" id="IPR013324">
    <property type="entry name" value="RNA_pol_sigma_r3/r4-like"/>
</dbReference>
<dbReference type="SUPFAM" id="SSF88946">
    <property type="entry name" value="Sigma2 domain of RNA polymerase sigma factors"/>
    <property type="match status" value="1"/>
</dbReference>
<evidence type="ECO:0000313" key="9">
    <source>
        <dbReference type="Proteomes" id="UP000800981"/>
    </source>
</evidence>
<dbReference type="InterPro" id="IPR036388">
    <property type="entry name" value="WH-like_DNA-bd_sf"/>
</dbReference>
<dbReference type="EMBL" id="JAANNP010000031">
    <property type="protein sequence ID" value="NHC15451.1"/>
    <property type="molecule type" value="Genomic_DNA"/>
</dbReference>
<sequence>MSDEPSTFEEFVAARGPTLARSAYLLTGDRHLAEDLLQSALARALPRWSRIEDPEAYLRRVLFTEHVSWWRRRRRLTEVPLDDHDAPARGDGADEDVPRRLAVEAALRSLTPKQRAVLVLRFYEDLSEAEAATVLGVSVGTVKSQTHVALKRLRALAGVHPDLSLPERN</sequence>
<dbReference type="PANTHER" id="PTHR43133:SF50">
    <property type="entry name" value="ECF RNA POLYMERASE SIGMA FACTOR SIGM"/>
    <property type="match status" value="1"/>
</dbReference>
<accession>A0ABX0H0L6</accession>
<dbReference type="InterPro" id="IPR013249">
    <property type="entry name" value="RNA_pol_sigma70_r4_t2"/>
</dbReference>
<protein>
    <submittedName>
        <fullName evidence="8">SigE family RNA polymerase sigma factor</fullName>
    </submittedName>
</protein>
<dbReference type="InterPro" id="IPR007627">
    <property type="entry name" value="RNA_pol_sigma70_r2"/>
</dbReference>
<evidence type="ECO:0000313" key="8">
    <source>
        <dbReference type="EMBL" id="NHC15451.1"/>
    </source>
</evidence>
<dbReference type="InterPro" id="IPR013325">
    <property type="entry name" value="RNA_pol_sigma_r2"/>
</dbReference>
<comment type="caution">
    <text evidence="8">The sequence shown here is derived from an EMBL/GenBank/DDBJ whole genome shotgun (WGS) entry which is preliminary data.</text>
</comment>
<dbReference type="Proteomes" id="UP000800981">
    <property type="component" value="Unassembled WGS sequence"/>
</dbReference>
<evidence type="ECO:0000256" key="4">
    <source>
        <dbReference type="ARBA" id="ARBA00023125"/>
    </source>
</evidence>
<organism evidence="8 9">
    <name type="scientific">Motilibacter deserti</name>
    <dbReference type="NCBI Taxonomy" id="2714956"/>
    <lineage>
        <taxon>Bacteria</taxon>
        <taxon>Bacillati</taxon>
        <taxon>Actinomycetota</taxon>
        <taxon>Actinomycetes</taxon>
        <taxon>Motilibacterales</taxon>
        <taxon>Motilibacteraceae</taxon>
        <taxon>Motilibacter</taxon>
    </lineage>
</organism>
<feature type="domain" description="RNA polymerase sigma factor 70 region 4 type 2" evidence="7">
    <location>
        <begin position="101"/>
        <end position="153"/>
    </location>
</feature>
<dbReference type="NCBIfam" id="TIGR02937">
    <property type="entry name" value="sigma70-ECF"/>
    <property type="match status" value="1"/>
</dbReference>
<evidence type="ECO:0000256" key="5">
    <source>
        <dbReference type="ARBA" id="ARBA00023163"/>
    </source>
</evidence>
<keyword evidence="4" id="KW-0238">DNA-binding</keyword>
<dbReference type="Pfam" id="PF08281">
    <property type="entry name" value="Sigma70_r4_2"/>
    <property type="match status" value="1"/>
</dbReference>
<keyword evidence="3" id="KW-0731">Sigma factor</keyword>
<evidence type="ECO:0000256" key="2">
    <source>
        <dbReference type="ARBA" id="ARBA00023015"/>
    </source>
</evidence>
<feature type="domain" description="RNA polymerase sigma-70 region 2" evidence="6">
    <location>
        <begin position="12"/>
        <end position="75"/>
    </location>
</feature>
<comment type="similarity">
    <text evidence="1">Belongs to the sigma-70 factor family. ECF subfamily.</text>
</comment>
<evidence type="ECO:0000259" key="7">
    <source>
        <dbReference type="Pfam" id="PF08281"/>
    </source>
</evidence>